<gene>
    <name evidence="1" type="ORF">JQU52_09820</name>
</gene>
<dbReference type="Proteomes" id="UP000653156">
    <property type="component" value="Chromosome"/>
</dbReference>
<keyword evidence="2" id="KW-1185">Reference proteome</keyword>
<protein>
    <submittedName>
        <fullName evidence="1">Uncharacterized protein</fullName>
    </submittedName>
</protein>
<dbReference type="RefSeq" id="WP_230338310.1">
    <property type="nucleotide sequence ID" value="NZ_CP069798.1"/>
</dbReference>
<dbReference type="KEGG" id="ptes:JQU52_09820"/>
<dbReference type="EMBL" id="CP069798">
    <property type="protein sequence ID" value="QRQ81025.1"/>
    <property type="molecule type" value="Genomic_DNA"/>
</dbReference>
<reference evidence="1" key="1">
    <citation type="submission" date="2021-02" db="EMBL/GenBank/DDBJ databases">
        <title>Neisseriaceae sp. 26B isolated from the cloaca of a Common Toad-headed Turtle (Mesoclemmys nasuta).</title>
        <authorList>
            <person name="Spergser J."/>
            <person name="Busse H.-J."/>
        </authorList>
    </citation>
    <scope>NUCLEOTIDE SEQUENCE</scope>
    <source>
        <strain evidence="1">26B</strain>
    </source>
</reference>
<organism evidence="1 2">
    <name type="scientific">Paralysiella testudinis</name>
    <dbReference type="NCBI Taxonomy" id="2809020"/>
    <lineage>
        <taxon>Bacteria</taxon>
        <taxon>Pseudomonadati</taxon>
        <taxon>Pseudomonadota</taxon>
        <taxon>Betaproteobacteria</taxon>
        <taxon>Neisseriales</taxon>
        <taxon>Neisseriaceae</taxon>
        <taxon>Paralysiella</taxon>
    </lineage>
</organism>
<sequence>MHYFTINSEDNRHLGFLVLMADDENDSAATSGCFAVKAQAEMADQQACPVLWRALHKLSAINPLYWQQHGDSVRLLDNNGEPIGHLQQQHLKLNGQHFVLQDLSGTL</sequence>
<accession>A0A892ZCJ3</accession>
<evidence type="ECO:0000313" key="1">
    <source>
        <dbReference type="EMBL" id="QRQ81025.1"/>
    </source>
</evidence>
<evidence type="ECO:0000313" key="2">
    <source>
        <dbReference type="Proteomes" id="UP000653156"/>
    </source>
</evidence>
<dbReference type="AlphaFoldDB" id="A0A892ZCJ3"/>
<dbReference type="NCBIfam" id="NF047841">
    <property type="entry name" value="HLGFF_fam"/>
    <property type="match status" value="1"/>
</dbReference>
<name>A0A892ZCJ3_9NEIS</name>
<dbReference type="InterPro" id="IPR058172">
    <property type="entry name" value="HLGFF_Neisseriales"/>
</dbReference>
<proteinExistence type="predicted"/>